<keyword evidence="5" id="KW-0547">Nucleotide-binding</keyword>
<evidence type="ECO:0000313" key="5">
    <source>
        <dbReference type="EMBL" id="MBC8534492.1"/>
    </source>
</evidence>
<organism evidence="5 6">
    <name type="scientific">Yeguia hominis</name>
    <dbReference type="NCBI Taxonomy" id="2763662"/>
    <lineage>
        <taxon>Bacteria</taxon>
        <taxon>Bacillati</taxon>
        <taxon>Bacillota</taxon>
        <taxon>Clostridia</taxon>
        <taxon>Eubacteriales</taxon>
        <taxon>Yeguiaceae</taxon>
        <taxon>Yeguia</taxon>
    </lineage>
</organism>
<gene>
    <name evidence="5" type="ORF">IAG03_10940</name>
</gene>
<dbReference type="Gene3D" id="3.40.50.150">
    <property type="entry name" value="Vaccinia Virus protein VP39"/>
    <property type="match status" value="1"/>
</dbReference>
<dbReference type="GO" id="GO:0016787">
    <property type="term" value="F:hydrolase activity"/>
    <property type="evidence" value="ECO:0007669"/>
    <property type="project" value="InterPro"/>
</dbReference>
<keyword evidence="5" id="KW-0347">Helicase</keyword>
<dbReference type="RefSeq" id="WP_346726137.1">
    <property type="nucleotide sequence ID" value="NZ_JACRSN010000018.1"/>
</dbReference>
<dbReference type="PANTHER" id="PTHR41313">
    <property type="entry name" value="ADENINE-SPECIFIC METHYLTRANSFERASE"/>
    <property type="match status" value="1"/>
</dbReference>
<dbReference type="InterPro" id="IPR029063">
    <property type="entry name" value="SAM-dependent_MTases_sf"/>
</dbReference>
<dbReference type="InterPro" id="IPR001650">
    <property type="entry name" value="Helicase_C-like"/>
</dbReference>
<reference evidence="5" key="1">
    <citation type="submission" date="2020-08" db="EMBL/GenBank/DDBJ databases">
        <title>Genome public.</title>
        <authorList>
            <person name="Liu C."/>
            <person name="Sun Q."/>
        </authorList>
    </citation>
    <scope>NUCLEOTIDE SEQUENCE</scope>
    <source>
        <strain evidence="5">NSJ-40</strain>
    </source>
</reference>
<dbReference type="PROSITE" id="PS51194">
    <property type="entry name" value="HELICASE_CTER"/>
    <property type="match status" value="1"/>
</dbReference>
<dbReference type="GO" id="GO:0003677">
    <property type="term" value="F:DNA binding"/>
    <property type="evidence" value="ECO:0007669"/>
    <property type="project" value="InterPro"/>
</dbReference>
<dbReference type="InterPro" id="IPR006935">
    <property type="entry name" value="Helicase/UvrB_N"/>
</dbReference>
<feature type="domain" description="Helicase C-terminal" evidence="4">
    <location>
        <begin position="1516"/>
        <end position="1679"/>
    </location>
</feature>
<feature type="domain" description="Helicase ATP-binding" evidence="3">
    <location>
        <begin position="1122"/>
        <end position="1371"/>
    </location>
</feature>
<dbReference type="EMBL" id="JACRSN010000018">
    <property type="protein sequence ID" value="MBC8534492.1"/>
    <property type="molecule type" value="Genomic_DNA"/>
</dbReference>
<evidence type="ECO:0000313" key="6">
    <source>
        <dbReference type="Proteomes" id="UP000651482"/>
    </source>
</evidence>
<dbReference type="GO" id="GO:0004386">
    <property type="term" value="F:helicase activity"/>
    <property type="evidence" value="ECO:0007669"/>
    <property type="project" value="UniProtKB-KW"/>
</dbReference>
<dbReference type="InterPro" id="IPR052933">
    <property type="entry name" value="DNA_Protect_Modify"/>
</dbReference>
<evidence type="ECO:0000259" key="4">
    <source>
        <dbReference type="PROSITE" id="PS51194"/>
    </source>
</evidence>
<dbReference type="Pfam" id="PF00271">
    <property type="entry name" value="Helicase_C"/>
    <property type="match status" value="1"/>
</dbReference>
<protein>
    <submittedName>
        <fullName evidence="5">DEAD/DEAH box helicase family protein</fullName>
    </submittedName>
</protein>
<feature type="region of interest" description="Disordered" evidence="2">
    <location>
        <begin position="1910"/>
        <end position="1934"/>
    </location>
</feature>
<dbReference type="InterPro" id="IPR027417">
    <property type="entry name" value="P-loop_NTPase"/>
</dbReference>
<accession>A0A926DAU9</accession>
<name>A0A926DAU9_9FIRM</name>
<dbReference type="InterPro" id="IPR014001">
    <property type="entry name" value="Helicase_ATP-bd"/>
</dbReference>
<dbReference type="SUPFAM" id="SSF52540">
    <property type="entry name" value="P-loop containing nucleoside triphosphate hydrolases"/>
    <property type="match status" value="2"/>
</dbReference>
<dbReference type="PRINTS" id="PR00507">
    <property type="entry name" value="N12N6MTFRASE"/>
</dbReference>
<sequence>MHARTAEGDFILPMMREAMNSIIADNTHLTARCEAMLEALNSDVAKPLEPTFDELNPPPEPQKEYRYHLGDTVYIGTQEYELLSFDEKKVVLFDTQFPLFNKELSREEFDNRLKENPLNDKLLQAVEEPPVADNTKARISLDTGSNKVHWIYFNPDADAGGQYVSGDLDFSVFEELVEQYDIASHPENAADFRNDLEEMSDQFLADINTPFFMEAENDYEMDCDYIEFTPENLLKIHEDILSLEADREAARETDRYEAEFGADGTRVFRGTEDLAEDDSEIESLTDEELDALPISTVKDGEVVTYPNAEALLDDQEEALAPPLQVKRPSKIAPHVLHPEINTEYRTNFQIESDDIGVGTPLERFYHNIRAIQLLNKLDAESRLATPTEQRVLADYVGWGGLSEFFKEDNPHYTELKNVLSDEEYASARESTLTAFYTPPVVIKAVYSALENMHFQTGNVLEPSCGIGNFMGLVPESMNDAKFYGVELDSISGRIAQQLYQKNSIAVQGFENTNLPDSFFDAAIGNVPFGQFKVPDKRYDKHNFLIHDYFFARTLDKVRPGGVIAFITSKGTLDKENPNVRKYIAQRADLLGAIRLPNDTFKAAAGTEVTSDIIFLQKRDRLVDIEPDWVHLATDANGIRMNAYFVDNPEMVLGDMQMVSGPHGMESACIAYENAELGDLLRDAIQNIHAEITEFEIDYLEAEDEDLSIPADPDVRNFSFTVVDGKIYYRENSRMNPVDVSATAESRIKGMIAIRDCVRTLIEYQTEDYPDADIKAEQEKLNRLYDDFSKKYGLISARANNSAFNSDSSYCLLASLEVLDDEGNFLRKADMFSKRTIKQKVTVQSVDTASEAYALSLAEKARIDMPYMSQLTGKTEQELFEDLKGVIFLNPMHISEEDGKPKYLPADEYLSGNVREKLRWAKQSAELYPEDYGENVRALEAVQPVDLTASEISVRLGATWLPPEIVEQFMFELFSTPRYCQWNIHVHYAQYTGEWNVEGKSYDRSNVKAHNTYGTGRVNGYKIMEETLNLRDVRIFDYIEDENGRKTAVLNKKETAIAQGKQELIKQAFADWIWSDPERREQLTKLYNEKFNSIRPREYDGSHLNFVGINPEITLRPHQVNAIAHILYGGNTLLAHVVGAGKTFEMVAAAQESKRLGLCQKSLFVVPNHLTEQWASEYLQLYPSANILVATKKDFETKNRKKFCGRIATGDYDAVIIGHSQFEKIPMSLERQRAILQQQLDEVLDGISELKKNRGDNFSIKQLERTKKTVKQKLDKLNDQSRKDDVVTFEELGVDRIFIDEAHYYKNLAAFTKMRNVGNISQTEAMKSSDLYMKCRYLDELSGGRGVVFATGTPISNSMVEMYTMQKYLQYGALRRNDLLHFDAWASTFGETVTAIELSPEGTGYRAKTRFAKFYNLPELMAMFKETADIQTADMLKLPVPEAHYHSVVLKPSETQKEMVASLSERAERVRNKMVDSSVDNMLLITNDGRKLALDQRLMNDMLPDSETSKVGACAENVFDIWQRTADRKSTQMVFCDLSTPHGDGKFNVYDDLRNKLIAKGVPAEEIAYIHTANSEAQKKELFGKVRSGQVRVLIGSTQKMGAGTNVQTKLAALHHLDCPWRPSDLQQREGRIIRQGNENKEVDIYTYVTENTFDSYLYQLVESKQKFIGQIMTSKSPVRSAEDIDETALSYAEIKALCAGNPHIKEKMDLDIDVSRLKLLKANHLSQRYALEDQILKEFPQRIRSLEQRIEGYQADIDQRKRNTEPNEDGFSPMIMPGGTVREKKAAGDAILGLCKSMTSPEPISIGQYRGFDMELSFDTFSREYKITLIHQLRHTVTLGTDIFGNIQRLDNTLGAFEERMAACAEQLENTRVQLENAKAEVQKPFPQEEELKTKSARLNELNAMLNLDKRENEIVDGERGEEEPQKSSADRER</sequence>
<keyword evidence="5" id="KW-0378">Hydrolase</keyword>
<comment type="caution">
    <text evidence="5">The sequence shown here is derived from an EMBL/GenBank/DDBJ whole genome shotgun (WGS) entry which is preliminary data.</text>
</comment>
<keyword evidence="5" id="KW-0067">ATP-binding</keyword>
<dbReference type="SMART" id="SM00490">
    <property type="entry name" value="HELICc"/>
    <property type="match status" value="1"/>
</dbReference>
<dbReference type="GO" id="GO:0005524">
    <property type="term" value="F:ATP binding"/>
    <property type="evidence" value="ECO:0007669"/>
    <property type="project" value="InterPro"/>
</dbReference>
<dbReference type="Gene3D" id="3.40.50.300">
    <property type="entry name" value="P-loop containing nucleotide triphosphate hydrolases"/>
    <property type="match status" value="2"/>
</dbReference>
<dbReference type="PANTHER" id="PTHR41313:SF1">
    <property type="entry name" value="DNA METHYLASE ADENINE-SPECIFIC DOMAIN-CONTAINING PROTEIN"/>
    <property type="match status" value="1"/>
</dbReference>
<evidence type="ECO:0000256" key="2">
    <source>
        <dbReference type="SAM" id="MobiDB-lite"/>
    </source>
</evidence>
<dbReference type="SMART" id="SM00487">
    <property type="entry name" value="DEXDc"/>
    <property type="match status" value="1"/>
</dbReference>
<dbReference type="Proteomes" id="UP000651482">
    <property type="component" value="Unassembled WGS sequence"/>
</dbReference>
<dbReference type="PROSITE" id="PS51192">
    <property type="entry name" value="HELICASE_ATP_BIND_1"/>
    <property type="match status" value="1"/>
</dbReference>
<keyword evidence="6" id="KW-1185">Reference proteome</keyword>
<dbReference type="Pfam" id="PF04851">
    <property type="entry name" value="ResIII"/>
    <property type="match status" value="1"/>
</dbReference>
<proteinExistence type="predicted"/>
<feature type="coiled-coil region" evidence="1">
    <location>
        <begin position="1232"/>
        <end position="1282"/>
    </location>
</feature>
<evidence type="ECO:0000259" key="3">
    <source>
        <dbReference type="PROSITE" id="PS51192"/>
    </source>
</evidence>
<dbReference type="SUPFAM" id="SSF53335">
    <property type="entry name" value="S-adenosyl-L-methionine-dependent methyltransferases"/>
    <property type="match status" value="1"/>
</dbReference>
<keyword evidence="1" id="KW-0175">Coiled coil</keyword>
<feature type="coiled-coil region" evidence="1">
    <location>
        <begin position="1736"/>
        <end position="1763"/>
    </location>
</feature>
<evidence type="ECO:0000256" key="1">
    <source>
        <dbReference type="SAM" id="Coils"/>
    </source>
</evidence>